<dbReference type="RefSeq" id="WP_209512637.1">
    <property type="nucleotide sequence ID" value="NZ_JAGGKS010000009.1"/>
</dbReference>
<name>A0ABS4GGU0_9FIRM</name>
<gene>
    <name evidence="1" type="ORF">J2Z76_002788</name>
</gene>
<evidence type="ECO:0000313" key="2">
    <source>
        <dbReference type="Proteomes" id="UP001519342"/>
    </source>
</evidence>
<evidence type="ECO:0000313" key="1">
    <source>
        <dbReference type="EMBL" id="MBP1926916.1"/>
    </source>
</evidence>
<dbReference type="EMBL" id="JAGGKS010000009">
    <property type="protein sequence ID" value="MBP1926916.1"/>
    <property type="molecule type" value="Genomic_DNA"/>
</dbReference>
<protein>
    <submittedName>
        <fullName evidence="1">Uncharacterized protein</fullName>
    </submittedName>
</protein>
<comment type="caution">
    <text evidence="1">The sequence shown here is derived from an EMBL/GenBank/DDBJ whole genome shotgun (WGS) entry which is preliminary data.</text>
</comment>
<organism evidence="1 2">
    <name type="scientific">Sedimentibacter acidaminivorans</name>
    <dbReference type="NCBI Taxonomy" id="913099"/>
    <lineage>
        <taxon>Bacteria</taxon>
        <taxon>Bacillati</taxon>
        <taxon>Bacillota</taxon>
        <taxon>Tissierellia</taxon>
        <taxon>Sedimentibacter</taxon>
    </lineage>
</organism>
<reference evidence="1 2" key="1">
    <citation type="submission" date="2021-03" db="EMBL/GenBank/DDBJ databases">
        <title>Genomic Encyclopedia of Type Strains, Phase IV (KMG-IV): sequencing the most valuable type-strain genomes for metagenomic binning, comparative biology and taxonomic classification.</title>
        <authorList>
            <person name="Goeker M."/>
        </authorList>
    </citation>
    <scope>NUCLEOTIDE SEQUENCE [LARGE SCALE GENOMIC DNA]</scope>
    <source>
        <strain evidence="1 2">DSM 24004</strain>
    </source>
</reference>
<accession>A0ABS4GGU0</accession>
<dbReference type="Proteomes" id="UP001519342">
    <property type="component" value="Unassembled WGS sequence"/>
</dbReference>
<keyword evidence="2" id="KW-1185">Reference proteome</keyword>
<sequence length="74" mass="8903">MINWKHNCKSEYFNKSTGKNIEIIERKNLIKLLYRPLDKIKELNKEILEHVSLQYPEFINIVNLVKLIEFSISQ</sequence>
<proteinExistence type="predicted"/>